<name>Q2IQN9_ANADE</name>
<protein>
    <recommendedName>
        <fullName evidence="4">Flagella basal body P-ring formation protein FlgA</fullName>
    </recommendedName>
</protein>
<evidence type="ECO:0000313" key="2">
    <source>
        <dbReference type="EMBL" id="ABC81124.1"/>
    </source>
</evidence>
<evidence type="ECO:0008006" key="4">
    <source>
        <dbReference type="Google" id="ProtNLM"/>
    </source>
</evidence>
<dbReference type="RefSeq" id="WP_011420407.1">
    <property type="nucleotide sequence ID" value="NC_007760.1"/>
</dbReference>
<dbReference type="KEGG" id="ade:Adeh_1350"/>
<sequence length="207" mass="20618">MPAALALAAALLAAPPPAPSAEAAVAAALAPGDARARVEALRGGAPGCAPGAFRALRPVLASGEVPLQVDGRDAAGRPCRAFAWAAVRVTGPALRTTRAVRGGEPLAGAVEPDEAERVAGRAALARLPPAARAARALPAGALLAGGDVRAGPAPGEPVQVVVRAGDLEITREARAIPCVRGRACALLPGGRRVEGRLQDGRILVEVP</sequence>
<keyword evidence="1" id="KW-0732">Signal</keyword>
<organism evidence="2 3">
    <name type="scientific">Anaeromyxobacter dehalogenans (strain 2CP-C)</name>
    <dbReference type="NCBI Taxonomy" id="290397"/>
    <lineage>
        <taxon>Bacteria</taxon>
        <taxon>Pseudomonadati</taxon>
        <taxon>Myxococcota</taxon>
        <taxon>Myxococcia</taxon>
        <taxon>Myxococcales</taxon>
        <taxon>Cystobacterineae</taxon>
        <taxon>Anaeromyxobacteraceae</taxon>
        <taxon>Anaeromyxobacter</taxon>
    </lineage>
</organism>
<dbReference type="Proteomes" id="UP000001935">
    <property type="component" value="Chromosome"/>
</dbReference>
<feature type="chain" id="PRO_5004209838" description="Flagella basal body P-ring formation protein FlgA" evidence="1">
    <location>
        <begin position="21"/>
        <end position="207"/>
    </location>
</feature>
<dbReference type="AlphaFoldDB" id="Q2IQN9"/>
<gene>
    <name evidence="2" type="ordered locus">Adeh_1350</name>
</gene>
<evidence type="ECO:0000256" key="1">
    <source>
        <dbReference type="SAM" id="SignalP"/>
    </source>
</evidence>
<proteinExistence type="predicted"/>
<feature type="signal peptide" evidence="1">
    <location>
        <begin position="1"/>
        <end position="20"/>
    </location>
</feature>
<evidence type="ECO:0000313" key="3">
    <source>
        <dbReference type="Proteomes" id="UP000001935"/>
    </source>
</evidence>
<dbReference type="OrthoDB" id="7619725at2"/>
<reference evidence="2 3" key="1">
    <citation type="submission" date="2006-01" db="EMBL/GenBank/DDBJ databases">
        <title>Complete sequence of Anaeromyxobacter dehalogenans 2CP-C.</title>
        <authorList>
            <consortium name="US DOE Joint Genome Institute"/>
            <person name="Copeland A."/>
            <person name="Lucas S."/>
            <person name="Lapidus A."/>
            <person name="Barry K."/>
            <person name="Detter J.C."/>
            <person name="Glavina T."/>
            <person name="Hammon N."/>
            <person name="Israni S."/>
            <person name="Pitluck S."/>
            <person name="Brettin T."/>
            <person name="Bruce D."/>
            <person name="Han C."/>
            <person name="Tapia R."/>
            <person name="Gilna P."/>
            <person name="Kiss H."/>
            <person name="Schmutz J."/>
            <person name="Larimer F."/>
            <person name="Land M."/>
            <person name="Kyrpides N."/>
            <person name="Anderson I."/>
            <person name="Sanford R.A."/>
            <person name="Ritalahti K.M."/>
            <person name="Thomas H.S."/>
            <person name="Kirby J.R."/>
            <person name="Zhulin I.B."/>
            <person name="Loeffler F.E."/>
            <person name="Richardson P."/>
        </authorList>
    </citation>
    <scope>NUCLEOTIDE SEQUENCE [LARGE SCALE GENOMIC DNA]</scope>
    <source>
        <strain evidence="2 3">2CP-C</strain>
    </source>
</reference>
<dbReference type="EMBL" id="CP000251">
    <property type="protein sequence ID" value="ABC81124.1"/>
    <property type="molecule type" value="Genomic_DNA"/>
</dbReference>
<accession>Q2IQN9</accession>
<dbReference type="STRING" id="290397.Adeh_1350"/>
<dbReference type="HOGENOM" id="CLU_1324186_0_0_7"/>